<dbReference type="GeneID" id="37021419"/>
<sequence>MASIWRCRSRVRLRHILSIDQPITLFRHPFSSWSPQCQRKALEEKVPPPPQPATIWRRRSRLLLEAQSKANHLTHEARPDLKLLKAAIWHDIGKNGSERLFADKEQTDRVLARITDLYNEMALKGIAIDNRWCLIMITSFGNILTQRTESAEGISHEEMLHYLRLARKLFLEVSSELTQPRFTNTALIHGILDLEMKVAMTLIREAKENQDVNRSIIINDHLHWVTDMANIMATRPKDELYHQDLISLSSTKAGTTTINLHILRRDYVRAIESLRQLLKHAANIPKSTNVKGEARTLHLRRIEQNHNLARGAIINVLVVLCRDVRKEGGHFRSLIKEVIKIAHDSVEDGLWDIMSGDEQSRSKLSSRNGKGPSFDFARLCVRAINAVSPATTRKRRATEGVMYAMIHGDERQHCEDFFDLMKVIIDIRSATVARELAQTLRQSTSDVPLTDLEPITQPWRRSFRWIFDINREMSARVVWCLFSPWCRNEMRIGMRDRTAYEEAQLLADEETDLFLKRFALVLNDFMILFGMSEGSWRAAAIALGKILNLLPSIEGRKQAKEMFEEAYEKARKNNFGAIPQTKK</sequence>
<accession>A0A316V503</accession>
<dbReference type="InParanoid" id="A0A316V503"/>
<dbReference type="EMBL" id="KZ819606">
    <property type="protein sequence ID" value="PWN32334.1"/>
    <property type="molecule type" value="Genomic_DNA"/>
</dbReference>
<keyword evidence="2" id="KW-1185">Reference proteome</keyword>
<reference evidence="1 2" key="1">
    <citation type="journal article" date="2018" name="Mol. Biol. Evol.">
        <title>Broad Genomic Sampling Reveals a Smut Pathogenic Ancestry of the Fungal Clade Ustilaginomycotina.</title>
        <authorList>
            <person name="Kijpornyongpan T."/>
            <person name="Mondo S.J."/>
            <person name="Barry K."/>
            <person name="Sandor L."/>
            <person name="Lee J."/>
            <person name="Lipzen A."/>
            <person name="Pangilinan J."/>
            <person name="LaButti K."/>
            <person name="Hainaut M."/>
            <person name="Henrissat B."/>
            <person name="Grigoriev I.V."/>
            <person name="Spatafora J.W."/>
            <person name="Aime M.C."/>
        </authorList>
    </citation>
    <scope>NUCLEOTIDE SEQUENCE [LARGE SCALE GENOMIC DNA]</scope>
    <source>
        <strain evidence="1 2">MCA 3882</strain>
    </source>
</reference>
<protein>
    <recommendedName>
        <fullName evidence="3">HD domain-containing protein</fullName>
    </recommendedName>
</protein>
<evidence type="ECO:0008006" key="3">
    <source>
        <dbReference type="Google" id="ProtNLM"/>
    </source>
</evidence>
<gene>
    <name evidence="1" type="ORF">FA14DRAFT_162493</name>
</gene>
<organism evidence="1 2">
    <name type="scientific">Meira miltonrushii</name>
    <dbReference type="NCBI Taxonomy" id="1280837"/>
    <lineage>
        <taxon>Eukaryota</taxon>
        <taxon>Fungi</taxon>
        <taxon>Dikarya</taxon>
        <taxon>Basidiomycota</taxon>
        <taxon>Ustilaginomycotina</taxon>
        <taxon>Exobasidiomycetes</taxon>
        <taxon>Exobasidiales</taxon>
        <taxon>Brachybasidiaceae</taxon>
        <taxon>Meira</taxon>
    </lineage>
</organism>
<evidence type="ECO:0000313" key="1">
    <source>
        <dbReference type="EMBL" id="PWN32334.1"/>
    </source>
</evidence>
<proteinExistence type="predicted"/>
<dbReference type="Proteomes" id="UP000245771">
    <property type="component" value="Unassembled WGS sequence"/>
</dbReference>
<evidence type="ECO:0000313" key="2">
    <source>
        <dbReference type="Proteomes" id="UP000245771"/>
    </source>
</evidence>
<name>A0A316V503_9BASI</name>
<dbReference type="RefSeq" id="XP_025352636.1">
    <property type="nucleotide sequence ID" value="XM_025499638.1"/>
</dbReference>
<dbReference type="AlphaFoldDB" id="A0A316V503"/>